<proteinExistence type="predicted"/>
<accession>A0ACA9L5X2</accession>
<keyword evidence="2" id="KW-1185">Reference proteome</keyword>
<gene>
    <name evidence="1" type="ORF">SPELUC_LOCUS3393</name>
</gene>
<reference evidence="1" key="1">
    <citation type="submission" date="2021-06" db="EMBL/GenBank/DDBJ databases">
        <authorList>
            <person name="Kallberg Y."/>
            <person name="Tangrot J."/>
            <person name="Rosling A."/>
        </authorList>
    </citation>
    <scope>NUCLEOTIDE SEQUENCE</scope>
    <source>
        <strain evidence="1">28 12/20/2015</strain>
    </source>
</reference>
<name>A0ACA9L5X2_9GLOM</name>
<evidence type="ECO:0000313" key="1">
    <source>
        <dbReference type="EMBL" id="CAG8509161.1"/>
    </source>
</evidence>
<dbReference type="EMBL" id="CAJVPW010002571">
    <property type="protein sequence ID" value="CAG8509161.1"/>
    <property type="molecule type" value="Genomic_DNA"/>
</dbReference>
<organism evidence="1 2">
    <name type="scientific">Cetraspora pellucida</name>
    <dbReference type="NCBI Taxonomy" id="1433469"/>
    <lineage>
        <taxon>Eukaryota</taxon>
        <taxon>Fungi</taxon>
        <taxon>Fungi incertae sedis</taxon>
        <taxon>Mucoromycota</taxon>
        <taxon>Glomeromycotina</taxon>
        <taxon>Glomeromycetes</taxon>
        <taxon>Diversisporales</taxon>
        <taxon>Gigasporaceae</taxon>
        <taxon>Cetraspora</taxon>
    </lineage>
</organism>
<comment type="caution">
    <text evidence="1">The sequence shown here is derived from an EMBL/GenBank/DDBJ whole genome shotgun (WGS) entry which is preliminary data.</text>
</comment>
<sequence>MIELNMAVDGYRIILDNDLDEWLDVEAVEEMNEIGQGEETSTRQKSSNLVKVDLEYQNELRKVILSIQNDLSISQDEKAKKVQNLMTFNWQQNEKKSTDNLNTDIESIEDDIKPTYTYENSQKFGCKHYQRGSKLQAECCKRLFTSRYYCDKCKFWDDHPLRDIYHCDQCGICRQGRGLGKDFFHCDLCGHSLHKECFLEYSKTAYQCPTCCKSIANMEIYFRRIDGIVAQQKMPPEYEHFVAHILCNDCEIRSTVSYHFSYHKCPECRGYNTKVLEIKSGLPENNPPKSEGSSSSAVNSGSSNSSQAQRSRVTEVAAMMQHEEGPSDGENVTEHQTRNLIESNNDA</sequence>
<evidence type="ECO:0000313" key="2">
    <source>
        <dbReference type="Proteomes" id="UP000789366"/>
    </source>
</evidence>
<dbReference type="Proteomes" id="UP000789366">
    <property type="component" value="Unassembled WGS sequence"/>
</dbReference>
<protein>
    <submittedName>
        <fullName evidence="1">5017_t:CDS:1</fullName>
    </submittedName>
</protein>